<dbReference type="SUPFAM" id="SSF50685">
    <property type="entry name" value="Barwin-like endoglucanases"/>
    <property type="match status" value="1"/>
</dbReference>
<dbReference type="InterPro" id="IPR036908">
    <property type="entry name" value="RlpA-like_sf"/>
</dbReference>
<comment type="similarity">
    <text evidence="3 4">Belongs to the RlpA family.</text>
</comment>
<evidence type="ECO:0000256" key="2">
    <source>
        <dbReference type="ARBA" id="ARBA00023316"/>
    </source>
</evidence>
<proteinExistence type="inferred from homology"/>
<keyword evidence="2 3" id="KW-0961">Cell wall biogenesis/degradation</keyword>
<feature type="domain" description="RlpA-like protein double-psi beta-barrel" evidence="6">
    <location>
        <begin position="68"/>
        <end position="152"/>
    </location>
</feature>
<evidence type="ECO:0000256" key="1">
    <source>
        <dbReference type="ARBA" id="ARBA00023239"/>
    </source>
</evidence>
<dbReference type="Pfam" id="PF03330">
    <property type="entry name" value="DPBB_1"/>
    <property type="match status" value="1"/>
</dbReference>
<dbReference type="InterPro" id="IPR012997">
    <property type="entry name" value="RplA"/>
</dbReference>
<comment type="caution">
    <text evidence="7">The sequence shown here is derived from an EMBL/GenBank/DDBJ whole genome shotgun (WGS) entry which is preliminary data.</text>
</comment>
<dbReference type="HAMAP" id="MF_02071">
    <property type="entry name" value="RlpA"/>
    <property type="match status" value="1"/>
</dbReference>
<name>A0A4R7C8Y9_9HYPH</name>
<dbReference type="GO" id="GO:0000270">
    <property type="term" value="P:peptidoglycan metabolic process"/>
    <property type="evidence" value="ECO:0007669"/>
    <property type="project" value="UniProtKB-UniRule"/>
</dbReference>
<feature type="region of interest" description="Disordered" evidence="5">
    <location>
        <begin position="43"/>
        <end position="64"/>
    </location>
</feature>
<dbReference type="InterPro" id="IPR034718">
    <property type="entry name" value="RlpA"/>
</dbReference>
<feature type="signal peptide" evidence="3">
    <location>
        <begin position="1"/>
        <end position="24"/>
    </location>
</feature>
<comment type="function">
    <text evidence="3">Lytic transglycosylase with a strong preference for naked glycan strands that lack stem peptides.</text>
</comment>
<dbReference type="GO" id="GO:0071555">
    <property type="term" value="P:cell wall organization"/>
    <property type="evidence" value="ECO:0007669"/>
    <property type="project" value="UniProtKB-KW"/>
</dbReference>
<dbReference type="InterPro" id="IPR009009">
    <property type="entry name" value="RlpA-like_DPBB"/>
</dbReference>
<evidence type="ECO:0000256" key="4">
    <source>
        <dbReference type="RuleBase" id="RU003495"/>
    </source>
</evidence>
<keyword evidence="3" id="KW-0732">Signal</keyword>
<evidence type="ECO:0000313" key="7">
    <source>
        <dbReference type="EMBL" id="TDR93346.1"/>
    </source>
</evidence>
<feature type="chain" id="PRO_5021054535" description="Endolytic peptidoglycan transglycosylase RlpA" evidence="3">
    <location>
        <begin position="25"/>
        <end position="156"/>
    </location>
</feature>
<accession>A0A4R7C8Y9</accession>
<dbReference type="PANTHER" id="PTHR34183">
    <property type="entry name" value="ENDOLYTIC PEPTIDOGLYCAN TRANSGLYCOSYLASE RLPA"/>
    <property type="match status" value="1"/>
</dbReference>
<dbReference type="CDD" id="cd22268">
    <property type="entry name" value="DPBB_RlpA-like"/>
    <property type="match status" value="1"/>
</dbReference>
<keyword evidence="8" id="KW-1185">Reference proteome</keyword>
<sequence length="156" mass="16159" precursor="true">MQKSPLLSACVAATLCLSASAALAGSTNRIEVDPLFPQLSMSRHAAAQPARSRAAATQPATGGRSAGAGIATWYGPGFHGRKTASGERFNTRALTAAHRTLPFGSRVRVEAANGRSVVVRINDRGPFTRGRVIDLSRAAADAIGMGGIAHVRLSLL</sequence>
<dbReference type="EMBL" id="SNZR01000011">
    <property type="protein sequence ID" value="TDR93346.1"/>
    <property type="molecule type" value="Genomic_DNA"/>
</dbReference>
<reference evidence="7 8" key="1">
    <citation type="submission" date="2019-03" db="EMBL/GenBank/DDBJ databases">
        <title>Genomic Encyclopedia of Type Strains, Phase IV (KMG-IV): sequencing the most valuable type-strain genomes for metagenomic binning, comparative biology and taxonomic classification.</title>
        <authorList>
            <person name="Goeker M."/>
        </authorList>
    </citation>
    <scope>NUCLEOTIDE SEQUENCE [LARGE SCALE GENOMIC DNA]</scope>
    <source>
        <strain evidence="7 8">DSM 25903</strain>
    </source>
</reference>
<evidence type="ECO:0000259" key="6">
    <source>
        <dbReference type="Pfam" id="PF03330"/>
    </source>
</evidence>
<dbReference type="PANTHER" id="PTHR34183:SF8">
    <property type="entry name" value="ENDOLYTIC PEPTIDOGLYCAN TRANSGLYCOSYLASE RLPA-RELATED"/>
    <property type="match status" value="1"/>
</dbReference>
<keyword evidence="7" id="KW-0449">Lipoprotein</keyword>
<dbReference type="AlphaFoldDB" id="A0A4R7C8Y9"/>
<dbReference type="EC" id="4.2.2.-" evidence="3"/>
<keyword evidence="1 3" id="KW-0456">Lyase</keyword>
<evidence type="ECO:0000256" key="5">
    <source>
        <dbReference type="SAM" id="MobiDB-lite"/>
    </source>
</evidence>
<evidence type="ECO:0000313" key="8">
    <source>
        <dbReference type="Proteomes" id="UP000295122"/>
    </source>
</evidence>
<dbReference type="Proteomes" id="UP000295122">
    <property type="component" value="Unassembled WGS sequence"/>
</dbReference>
<feature type="compositionally biased region" description="Low complexity" evidence="5">
    <location>
        <begin position="45"/>
        <end position="61"/>
    </location>
</feature>
<dbReference type="NCBIfam" id="TIGR00413">
    <property type="entry name" value="rlpA"/>
    <property type="match status" value="1"/>
</dbReference>
<organism evidence="7 8">
    <name type="scientific">Enterovirga rhinocerotis</name>
    <dbReference type="NCBI Taxonomy" id="1339210"/>
    <lineage>
        <taxon>Bacteria</taxon>
        <taxon>Pseudomonadati</taxon>
        <taxon>Pseudomonadota</taxon>
        <taxon>Alphaproteobacteria</taxon>
        <taxon>Hyphomicrobiales</taxon>
        <taxon>Methylobacteriaceae</taxon>
        <taxon>Enterovirga</taxon>
    </lineage>
</organism>
<dbReference type="GO" id="GO:0008932">
    <property type="term" value="F:lytic endotransglycosylase activity"/>
    <property type="evidence" value="ECO:0007669"/>
    <property type="project" value="UniProtKB-UniRule"/>
</dbReference>
<dbReference type="Gene3D" id="2.40.40.10">
    <property type="entry name" value="RlpA-like domain"/>
    <property type="match status" value="1"/>
</dbReference>
<protein>
    <recommendedName>
        <fullName evidence="3">Endolytic peptidoglycan transglycosylase RlpA</fullName>
        <ecNumber evidence="3">4.2.2.-</ecNumber>
    </recommendedName>
</protein>
<evidence type="ECO:0000256" key="3">
    <source>
        <dbReference type="HAMAP-Rule" id="MF_02071"/>
    </source>
</evidence>
<gene>
    <name evidence="3" type="primary">rlpA</name>
    <name evidence="7" type="ORF">EV668_0604</name>
</gene>